<feature type="domain" description="TonB-dependent receptor-like beta-barrel" evidence="6">
    <location>
        <begin position="412"/>
        <end position="869"/>
    </location>
</feature>
<name>A0ABV5H5M2_9FLAO</name>
<protein>
    <submittedName>
        <fullName evidence="8">TonB-dependent receptor domain-containing protein</fullName>
    </submittedName>
</protein>
<keyword evidence="8" id="KW-0675">Receptor</keyword>
<accession>A0ABV5H5M2</accession>
<organism evidence="8 9">
    <name type="scientific">Flavobacterium gyeonganense</name>
    <dbReference type="NCBI Taxonomy" id="1310418"/>
    <lineage>
        <taxon>Bacteria</taxon>
        <taxon>Pseudomonadati</taxon>
        <taxon>Bacteroidota</taxon>
        <taxon>Flavobacteriia</taxon>
        <taxon>Flavobacteriales</taxon>
        <taxon>Flavobacteriaceae</taxon>
        <taxon>Flavobacterium</taxon>
    </lineage>
</organism>
<dbReference type="Pfam" id="PF07715">
    <property type="entry name" value="Plug"/>
    <property type="match status" value="1"/>
</dbReference>
<dbReference type="InterPro" id="IPR036942">
    <property type="entry name" value="Beta-barrel_TonB_sf"/>
</dbReference>
<dbReference type="InterPro" id="IPR008969">
    <property type="entry name" value="CarboxyPept-like_regulatory"/>
</dbReference>
<dbReference type="Pfam" id="PF13715">
    <property type="entry name" value="CarbopepD_reg_2"/>
    <property type="match status" value="1"/>
</dbReference>
<dbReference type="RefSeq" id="WP_278011319.1">
    <property type="nucleotide sequence ID" value="NZ_CP121112.1"/>
</dbReference>
<feature type="chain" id="PRO_5046751190" evidence="5">
    <location>
        <begin position="21"/>
        <end position="938"/>
    </location>
</feature>
<dbReference type="Gene3D" id="2.40.170.20">
    <property type="entry name" value="TonB-dependent receptor, beta-barrel domain"/>
    <property type="match status" value="1"/>
</dbReference>
<feature type="domain" description="TonB-dependent receptor plug" evidence="7">
    <location>
        <begin position="135"/>
        <end position="230"/>
    </location>
</feature>
<evidence type="ECO:0000256" key="5">
    <source>
        <dbReference type="SAM" id="SignalP"/>
    </source>
</evidence>
<comment type="subcellular location">
    <subcellularLocation>
        <location evidence="1 4">Cell outer membrane</location>
    </subcellularLocation>
</comment>
<keyword evidence="3" id="KW-0998">Cell outer membrane</keyword>
<evidence type="ECO:0000259" key="7">
    <source>
        <dbReference type="Pfam" id="PF07715"/>
    </source>
</evidence>
<sequence>MKFNLKFLFITLFICTISIAQNKGTISGVLTDKETNNEVLPFANILIKGTNISANTDIDGKYSLSVNPGNYTLIFSFVGYESVEKAITVKANETITVNQVLSAGGYTLKDVVVKSAGGNREKETALLLEQKNAVVIKQSIGAQEMSRKGVNDVEEGLTKITGITKVDSRGIFVRGLEDRYNNLLINDLAAPSNSPFTKIIALDLFPTNVVGVIDVYKTFNPNIYGDFAGGTFNIQTSKATKSITKINIGAGYTTGNSLKDFLLSSDADTSTGFLGFNGKDRELPGFLGNQATRQTFTTDQALNSVSGNKGFNVSQTKSPLNSSLNLLHAEKFNLSNDRTLSYLLSINYDNNFAIREGVDRTIDLQSSGSKYINNFITTEYRFKTTNSALVGLNYNADRLKLSFNTLYIRTNLNSIKDQQGPSSGTAAENGFIRTNQLDKSDYLNGQLLGEYALTKDKNQTIKAGASYAITKFEQPDRKFFTGLKTGDDLISTSYGGNNFLRQYLTVDGNSFYSALVEYNLKFGKNDKQNKLTVGYNGSGSKMESSYRFIASTGNNGFSSSINNIDTQITSDISANNMSFSENSNATYKVKLDEMANAGYANLFLKFGEKVEVNAGIRFESALKETHYRGLGTFDAPFKILKYDNAYFLPSLNLKYLLSDTANIRFAASKTYTKPVIMEAFPISFINADGTSTQGNPILKNSDNYNFDLKYELFPTAKEMIAVGLFGKHIINPIEKTFISNATTGTVTTFLNSESANLYGIEAELLVGLERVSESLGSFSWGLNATLMSSKVTVSPNFESIDEDGIITVKPSIETHQSRSLQGASNWLVNSDLKYEFNFSNEWSNTVSLVYGVFGKRIYAVGTNGQDHVYELPVQQLDFVWGSKVSEHFDVKFTADNILNSWRKREFGNNGTLKVDEESLLANSYKKGIGFSLKLGYTF</sequence>
<keyword evidence="5" id="KW-0732">Signal</keyword>
<feature type="signal peptide" evidence="5">
    <location>
        <begin position="1"/>
        <end position="20"/>
    </location>
</feature>
<dbReference type="EMBL" id="JBHMFE010000007">
    <property type="protein sequence ID" value="MFB9107205.1"/>
    <property type="molecule type" value="Genomic_DNA"/>
</dbReference>
<dbReference type="Gene3D" id="2.60.40.1120">
    <property type="entry name" value="Carboxypeptidase-like, regulatory domain"/>
    <property type="match status" value="1"/>
</dbReference>
<keyword evidence="9" id="KW-1185">Reference proteome</keyword>
<dbReference type="InterPro" id="IPR012910">
    <property type="entry name" value="Plug_dom"/>
</dbReference>
<dbReference type="Proteomes" id="UP001589562">
    <property type="component" value="Unassembled WGS sequence"/>
</dbReference>
<evidence type="ECO:0000313" key="8">
    <source>
        <dbReference type="EMBL" id="MFB9107205.1"/>
    </source>
</evidence>
<dbReference type="InterPro" id="IPR000531">
    <property type="entry name" value="Beta-barrel_TonB"/>
</dbReference>
<evidence type="ECO:0000256" key="1">
    <source>
        <dbReference type="ARBA" id="ARBA00004442"/>
    </source>
</evidence>
<evidence type="ECO:0000313" key="9">
    <source>
        <dbReference type="Proteomes" id="UP001589562"/>
    </source>
</evidence>
<proteinExistence type="inferred from homology"/>
<evidence type="ECO:0000256" key="2">
    <source>
        <dbReference type="ARBA" id="ARBA00023136"/>
    </source>
</evidence>
<evidence type="ECO:0000256" key="3">
    <source>
        <dbReference type="ARBA" id="ARBA00023237"/>
    </source>
</evidence>
<reference evidence="8 9" key="1">
    <citation type="submission" date="2024-09" db="EMBL/GenBank/DDBJ databases">
        <authorList>
            <person name="Sun Q."/>
            <person name="Mori K."/>
        </authorList>
    </citation>
    <scope>NUCLEOTIDE SEQUENCE [LARGE SCALE GENOMIC DNA]</scope>
    <source>
        <strain evidence="8 9">CECT 8365</strain>
    </source>
</reference>
<evidence type="ECO:0000256" key="4">
    <source>
        <dbReference type="RuleBase" id="RU003357"/>
    </source>
</evidence>
<dbReference type="SUPFAM" id="SSF49464">
    <property type="entry name" value="Carboxypeptidase regulatory domain-like"/>
    <property type="match status" value="1"/>
</dbReference>
<dbReference type="PANTHER" id="PTHR40980">
    <property type="entry name" value="PLUG DOMAIN-CONTAINING PROTEIN"/>
    <property type="match status" value="1"/>
</dbReference>
<dbReference type="Pfam" id="PF00593">
    <property type="entry name" value="TonB_dep_Rec_b-barrel"/>
    <property type="match status" value="1"/>
</dbReference>
<dbReference type="PANTHER" id="PTHR40980:SF5">
    <property type="entry name" value="TONB-DEPENDENT RECEPTOR"/>
    <property type="match status" value="1"/>
</dbReference>
<dbReference type="SUPFAM" id="SSF56935">
    <property type="entry name" value="Porins"/>
    <property type="match status" value="1"/>
</dbReference>
<dbReference type="InterPro" id="IPR037066">
    <property type="entry name" value="Plug_dom_sf"/>
</dbReference>
<evidence type="ECO:0000259" key="6">
    <source>
        <dbReference type="Pfam" id="PF00593"/>
    </source>
</evidence>
<gene>
    <name evidence="8" type="ORF">ACFFVK_01330</name>
</gene>
<dbReference type="Gene3D" id="2.170.130.10">
    <property type="entry name" value="TonB-dependent receptor, plug domain"/>
    <property type="match status" value="1"/>
</dbReference>
<keyword evidence="2 4" id="KW-0472">Membrane</keyword>
<comment type="similarity">
    <text evidence="4">Belongs to the TonB-dependent receptor family.</text>
</comment>
<keyword evidence="4" id="KW-0798">TonB box</keyword>
<comment type="caution">
    <text evidence="8">The sequence shown here is derived from an EMBL/GenBank/DDBJ whole genome shotgun (WGS) entry which is preliminary data.</text>
</comment>